<dbReference type="RefSeq" id="WP_231143220.1">
    <property type="nucleotide sequence ID" value="NZ_CP088100.1"/>
</dbReference>
<evidence type="ECO:0000313" key="2">
    <source>
        <dbReference type="Proteomes" id="UP001430990"/>
    </source>
</evidence>
<gene>
    <name evidence="1" type="ORF">BjapCC829_36435</name>
</gene>
<organism evidence="1 2">
    <name type="scientific">Bradyrhizobium barranii</name>
    <dbReference type="NCBI Taxonomy" id="2992140"/>
    <lineage>
        <taxon>Bacteria</taxon>
        <taxon>Pseudomonadati</taxon>
        <taxon>Pseudomonadota</taxon>
        <taxon>Alphaproteobacteria</taxon>
        <taxon>Hyphomicrobiales</taxon>
        <taxon>Nitrobacteraceae</taxon>
        <taxon>Bradyrhizobium</taxon>
    </lineage>
</organism>
<evidence type="ECO:0000313" key="1">
    <source>
        <dbReference type="EMBL" id="UFW85353.1"/>
    </source>
</evidence>
<keyword evidence="2" id="KW-1185">Reference proteome</keyword>
<proteinExistence type="predicted"/>
<name>A0ABY3QHN3_9BRAD</name>
<sequence length="184" mass="20334">MIPDIKHGLPAMACVSAMQKSIRRGLEREAMEFAVELMHTSKAFHSMVCNRLEVICHEDLDSLAAPHVVPFVAAAMAQSKARYDSKIGEARLMVGNAIRMMARAPKSRAGCHFAAAIGLRSSLEDFAPTIPDWARDQHTLAGRKLGRGLDHFRAEGAKLIPPPTEPDPYEDEAYRLWAAKQQSK</sequence>
<dbReference type="Gene3D" id="1.20.272.10">
    <property type="match status" value="1"/>
</dbReference>
<dbReference type="SUPFAM" id="SSF48019">
    <property type="entry name" value="post-AAA+ oligomerization domain-like"/>
    <property type="match status" value="1"/>
</dbReference>
<accession>A0ABY3QHN3</accession>
<dbReference type="Proteomes" id="UP001430990">
    <property type="component" value="Chromosome"/>
</dbReference>
<protein>
    <submittedName>
        <fullName evidence="1">Uncharacterized protein</fullName>
    </submittedName>
</protein>
<dbReference type="InterPro" id="IPR008921">
    <property type="entry name" value="DNA_pol3_clamp-load_cplx_C"/>
</dbReference>
<dbReference type="EMBL" id="CP088100">
    <property type="protein sequence ID" value="UFW85353.1"/>
    <property type="molecule type" value="Genomic_DNA"/>
</dbReference>
<reference evidence="1" key="1">
    <citation type="submission" date="2021-11" db="EMBL/GenBank/DDBJ databases">
        <title>Australian commercial rhizobial inoculants.</title>
        <authorList>
            <person name="Kohlmeier M.G."/>
            <person name="O'Hara G.W."/>
            <person name="Colombi E."/>
            <person name="Ramsay J.P."/>
            <person name="Terpolilli J."/>
        </authorList>
    </citation>
    <scope>NUCLEOTIDE SEQUENCE</scope>
    <source>
        <strain evidence="1">CC829</strain>
    </source>
</reference>